<protein>
    <submittedName>
        <fullName evidence="1">Uncharacterized protein</fullName>
    </submittedName>
</protein>
<reference evidence="1 2" key="1">
    <citation type="journal article" date="2024" name="G3 (Bethesda)">
        <title>Genome assembly of Hibiscus sabdariffa L. provides insights into metabolisms of medicinal natural products.</title>
        <authorList>
            <person name="Kim T."/>
        </authorList>
    </citation>
    <scope>NUCLEOTIDE SEQUENCE [LARGE SCALE GENOMIC DNA]</scope>
    <source>
        <strain evidence="1">TK-2024</strain>
        <tissue evidence="1">Old leaves</tissue>
    </source>
</reference>
<proteinExistence type="predicted"/>
<dbReference type="EMBL" id="JBBPBN010000124">
    <property type="protein sequence ID" value="KAK8977130.1"/>
    <property type="molecule type" value="Genomic_DNA"/>
</dbReference>
<organism evidence="1 2">
    <name type="scientific">Hibiscus sabdariffa</name>
    <name type="common">roselle</name>
    <dbReference type="NCBI Taxonomy" id="183260"/>
    <lineage>
        <taxon>Eukaryota</taxon>
        <taxon>Viridiplantae</taxon>
        <taxon>Streptophyta</taxon>
        <taxon>Embryophyta</taxon>
        <taxon>Tracheophyta</taxon>
        <taxon>Spermatophyta</taxon>
        <taxon>Magnoliopsida</taxon>
        <taxon>eudicotyledons</taxon>
        <taxon>Gunneridae</taxon>
        <taxon>Pentapetalae</taxon>
        <taxon>rosids</taxon>
        <taxon>malvids</taxon>
        <taxon>Malvales</taxon>
        <taxon>Malvaceae</taxon>
        <taxon>Malvoideae</taxon>
        <taxon>Hibiscus</taxon>
    </lineage>
</organism>
<gene>
    <name evidence="1" type="ORF">V6N11_021219</name>
</gene>
<accession>A0ABR2NMA0</accession>
<evidence type="ECO:0000313" key="1">
    <source>
        <dbReference type="EMBL" id="KAK8977130.1"/>
    </source>
</evidence>
<sequence>MGQGSESCRGIQFEGSVILDRDSSLLRLRGAEARGPFCCPCMVNCSSVCQGFPSRCVNCKCICDVGVDDAPDASPPMADVYFENQQLD</sequence>
<name>A0ABR2NMA0_9ROSI</name>
<comment type="caution">
    <text evidence="1">The sequence shown here is derived from an EMBL/GenBank/DDBJ whole genome shotgun (WGS) entry which is preliminary data.</text>
</comment>
<evidence type="ECO:0000313" key="2">
    <source>
        <dbReference type="Proteomes" id="UP001396334"/>
    </source>
</evidence>
<dbReference type="Proteomes" id="UP001396334">
    <property type="component" value="Unassembled WGS sequence"/>
</dbReference>
<keyword evidence="2" id="KW-1185">Reference proteome</keyword>